<dbReference type="InterPro" id="IPR036388">
    <property type="entry name" value="WH-like_DNA-bd_sf"/>
</dbReference>
<organism evidence="5 6">
    <name type="scientific">Alteromonas stellipolaris</name>
    <dbReference type="NCBI Taxonomy" id="233316"/>
    <lineage>
        <taxon>Bacteria</taxon>
        <taxon>Pseudomonadati</taxon>
        <taxon>Pseudomonadota</taxon>
        <taxon>Gammaproteobacteria</taxon>
        <taxon>Alteromonadales</taxon>
        <taxon>Alteromonadaceae</taxon>
        <taxon>Alteromonas/Salinimonas group</taxon>
        <taxon>Alteromonas</taxon>
    </lineage>
</organism>
<comment type="caution">
    <text evidence="5">The sequence shown here is derived from an EMBL/GenBank/DDBJ whole genome shotgun (WGS) entry which is preliminary data.</text>
</comment>
<dbReference type="GO" id="GO:0003677">
    <property type="term" value="F:DNA binding"/>
    <property type="evidence" value="ECO:0007669"/>
    <property type="project" value="UniProtKB-KW"/>
</dbReference>
<dbReference type="Pfam" id="PF01047">
    <property type="entry name" value="MarR"/>
    <property type="match status" value="1"/>
</dbReference>
<evidence type="ECO:0000256" key="2">
    <source>
        <dbReference type="ARBA" id="ARBA00023125"/>
    </source>
</evidence>
<evidence type="ECO:0000313" key="5">
    <source>
        <dbReference type="EMBL" id="MDO6576319.1"/>
    </source>
</evidence>
<evidence type="ECO:0000256" key="1">
    <source>
        <dbReference type="ARBA" id="ARBA00023015"/>
    </source>
</evidence>
<evidence type="ECO:0000256" key="3">
    <source>
        <dbReference type="ARBA" id="ARBA00023163"/>
    </source>
</evidence>
<keyword evidence="3" id="KW-0804">Transcription</keyword>
<dbReference type="SMART" id="SM00347">
    <property type="entry name" value="HTH_MARR"/>
    <property type="match status" value="1"/>
</dbReference>
<dbReference type="AlphaFoldDB" id="A0AAW7YVB8"/>
<dbReference type="InterPro" id="IPR036390">
    <property type="entry name" value="WH_DNA-bd_sf"/>
</dbReference>
<evidence type="ECO:0000313" key="6">
    <source>
        <dbReference type="Proteomes" id="UP001170717"/>
    </source>
</evidence>
<accession>A0AAW7YVB8</accession>
<dbReference type="PANTHER" id="PTHR42756">
    <property type="entry name" value="TRANSCRIPTIONAL REGULATOR, MARR"/>
    <property type="match status" value="1"/>
</dbReference>
<reference evidence="5" key="1">
    <citation type="submission" date="2023-07" db="EMBL/GenBank/DDBJ databases">
        <title>Genome content predicts the carbon catabolic preferences of heterotrophic bacteria.</title>
        <authorList>
            <person name="Gralka M."/>
        </authorList>
    </citation>
    <scope>NUCLEOTIDE SEQUENCE</scope>
    <source>
        <strain evidence="5">F2M12</strain>
    </source>
</reference>
<dbReference type="PANTHER" id="PTHR42756:SF1">
    <property type="entry name" value="TRANSCRIPTIONAL REPRESSOR OF EMRAB OPERON"/>
    <property type="match status" value="1"/>
</dbReference>
<dbReference type="InterPro" id="IPR000835">
    <property type="entry name" value="HTH_MarR-typ"/>
</dbReference>
<keyword evidence="2" id="KW-0238">DNA-binding</keyword>
<protein>
    <submittedName>
        <fullName evidence="5">MarR family transcriptional regulator</fullName>
    </submittedName>
</protein>
<dbReference type="EMBL" id="JAUOQI010000002">
    <property type="protein sequence ID" value="MDO6576319.1"/>
    <property type="molecule type" value="Genomic_DNA"/>
</dbReference>
<dbReference type="Gene3D" id="1.10.10.10">
    <property type="entry name" value="Winged helix-like DNA-binding domain superfamily/Winged helix DNA-binding domain"/>
    <property type="match status" value="1"/>
</dbReference>
<name>A0AAW7YVB8_9ALTE</name>
<evidence type="ECO:0000259" key="4">
    <source>
        <dbReference type="PROSITE" id="PS50995"/>
    </source>
</evidence>
<dbReference type="RefSeq" id="WP_303537968.1">
    <property type="nucleotide sequence ID" value="NZ_JAUOQI010000002.1"/>
</dbReference>
<sequence>MSDEAKRDELAPDSLKLESQLCHRFYTLSNAFTRAYRPMLKSLDITYPQYVVMMALWEQSNVTIAELLDKTVIDGGAMTLILKKLEQKGLLSVVKDELDKRVRRVMLSKSGQDAKIIARDVPAQMLCKLDGMSKAEAKQLIVLMDKLQGCFNAD</sequence>
<dbReference type="Proteomes" id="UP001170717">
    <property type="component" value="Unassembled WGS sequence"/>
</dbReference>
<gene>
    <name evidence="5" type="ORF">Q4527_02910</name>
</gene>
<keyword evidence="1" id="KW-0805">Transcription regulation</keyword>
<feature type="domain" description="HTH marR-type" evidence="4">
    <location>
        <begin position="18"/>
        <end position="149"/>
    </location>
</feature>
<dbReference type="PROSITE" id="PS50995">
    <property type="entry name" value="HTH_MARR_2"/>
    <property type="match status" value="1"/>
</dbReference>
<dbReference type="GO" id="GO:0003700">
    <property type="term" value="F:DNA-binding transcription factor activity"/>
    <property type="evidence" value="ECO:0007669"/>
    <property type="project" value="InterPro"/>
</dbReference>
<dbReference type="SUPFAM" id="SSF46785">
    <property type="entry name" value="Winged helix' DNA-binding domain"/>
    <property type="match status" value="1"/>
</dbReference>
<proteinExistence type="predicted"/>